<keyword evidence="7" id="KW-0547">Nucleotide-binding</keyword>
<sequence length="425" mass="46049">MPMLEMTNRKNLLLLVQLRWLAVIGQIVTILVVHWGMGIALPLIPMAAIVLLLIILNVTTLLRLRDQRGIAHAELFIELLLDVAALTAQLYLSGGAANPFVLLYVLQIMLGATLLDTRSTWALVAFAGAGYLALMAFNRPLAFPDGDADAFFALHVQGSFIAFALTTCLLVLFITRINRNLRERDAHLADLHRQAAEEDHIVRMGLLASGAAHELGTPLATLSVILGDWRRMPVFRKDSELAEDIVEMQAQLDRCKQIVSGILISSGEARGEGTIRTTVRDFVDAVVLEWRASRTPATFDYDNVFAPDAAIISDAALKQVLFNLFDNALEASPSWMGLSVSRQEDKLVIAVKDAGPGFRPEVLESFGKPYQSSKNRPGSGLGLFLVVNAVRKLGGMVSARNNDGKGAAVTLTLPLAALSGAGFDG</sequence>
<dbReference type="Gene3D" id="3.30.565.10">
    <property type="entry name" value="Histidine kinase-like ATPase, C-terminal domain"/>
    <property type="match status" value="1"/>
</dbReference>
<dbReference type="SMART" id="SM00387">
    <property type="entry name" value="HATPase_c"/>
    <property type="match status" value="1"/>
</dbReference>
<feature type="transmembrane region" description="Helical" evidence="10">
    <location>
        <begin position="70"/>
        <end position="91"/>
    </location>
</feature>
<protein>
    <recommendedName>
        <fullName evidence="3">histidine kinase</fullName>
        <ecNumber evidence="3">2.7.13.3</ecNumber>
    </recommendedName>
</protein>
<feature type="domain" description="Histidine kinase" evidence="11">
    <location>
        <begin position="210"/>
        <end position="417"/>
    </location>
</feature>
<dbReference type="EMBL" id="FXBL01000004">
    <property type="protein sequence ID" value="SMH31533.1"/>
    <property type="molecule type" value="Genomic_DNA"/>
</dbReference>
<dbReference type="InterPro" id="IPR036890">
    <property type="entry name" value="HATPase_C_sf"/>
</dbReference>
<dbReference type="PANTHER" id="PTHR44936">
    <property type="entry name" value="SENSOR PROTEIN CREC"/>
    <property type="match status" value="1"/>
</dbReference>
<dbReference type="Proteomes" id="UP000193083">
    <property type="component" value="Unassembled WGS sequence"/>
</dbReference>
<keyword evidence="10" id="KW-0812">Transmembrane</keyword>
<feature type="transmembrane region" description="Helical" evidence="10">
    <location>
        <begin position="120"/>
        <end position="138"/>
    </location>
</feature>
<evidence type="ECO:0000256" key="2">
    <source>
        <dbReference type="ARBA" id="ARBA00004651"/>
    </source>
</evidence>
<dbReference type="GO" id="GO:0005886">
    <property type="term" value="C:plasma membrane"/>
    <property type="evidence" value="ECO:0007669"/>
    <property type="project" value="UniProtKB-SubCell"/>
</dbReference>
<gene>
    <name evidence="12" type="ORF">SAMN02982922_1183</name>
</gene>
<dbReference type="SUPFAM" id="SSF47384">
    <property type="entry name" value="Homodimeric domain of signal transducing histidine kinase"/>
    <property type="match status" value="1"/>
</dbReference>
<evidence type="ECO:0000256" key="1">
    <source>
        <dbReference type="ARBA" id="ARBA00000085"/>
    </source>
</evidence>
<evidence type="ECO:0000256" key="5">
    <source>
        <dbReference type="ARBA" id="ARBA00022553"/>
    </source>
</evidence>
<evidence type="ECO:0000256" key="6">
    <source>
        <dbReference type="ARBA" id="ARBA00022679"/>
    </source>
</evidence>
<evidence type="ECO:0000256" key="7">
    <source>
        <dbReference type="ARBA" id="ARBA00022741"/>
    </source>
</evidence>
<comment type="catalytic activity">
    <reaction evidence="1">
        <text>ATP + protein L-histidine = ADP + protein N-phospho-L-histidine.</text>
        <dbReference type="EC" id="2.7.13.3"/>
    </reaction>
</comment>
<evidence type="ECO:0000259" key="11">
    <source>
        <dbReference type="PROSITE" id="PS50109"/>
    </source>
</evidence>
<feature type="transmembrane region" description="Helical" evidence="10">
    <location>
        <begin position="150"/>
        <end position="174"/>
    </location>
</feature>
<dbReference type="GO" id="GO:0005524">
    <property type="term" value="F:ATP binding"/>
    <property type="evidence" value="ECO:0007669"/>
    <property type="project" value="UniProtKB-KW"/>
</dbReference>
<proteinExistence type="predicted"/>
<dbReference type="InterPro" id="IPR004358">
    <property type="entry name" value="Sig_transdc_His_kin-like_C"/>
</dbReference>
<keyword evidence="10" id="KW-1133">Transmembrane helix</keyword>
<dbReference type="InterPro" id="IPR036097">
    <property type="entry name" value="HisK_dim/P_sf"/>
</dbReference>
<dbReference type="Pfam" id="PF02518">
    <property type="entry name" value="HATPase_c"/>
    <property type="match status" value="1"/>
</dbReference>
<evidence type="ECO:0000256" key="3">
    <source>
        <dbReference type="ARBA" id="ARBA00012438"/>
    </source>
</evidence>
<reference evidence="12 13" key="1">
    <citation type="submission" date="2017-04" db="EMBL/GenBank/DDBJ databases">
        <authorList>
            <person name="Afonso C.L."/>
            <person name="Miller P.J."/>
            <person name="Scott M.A."/>
            <person name="Spackman E."/>
            <person name="Goraichik I."/>
            <person name="Dimitrov K.M."/>
            <person name="Suarez D.L."/>
            <person name="Swayne D.E."/>
        </authorList>
    </citation>
    <scope>NUCLEOTIDE SEQUENCE [LARGE SCALE GENOMIC DNA]</scope>
    <source>
        <strain evidence="12 13">B5P</strain>
    </source>
</reference>
<keyword evidence="10" id="KW-0472">Membrane</keyword>
<dbReference type="Gene3D" id="1.10.287.130">
    <property type="match status" value="1"/>
</dbReference>
<dbReference type="RefSeq" id="WP_210191348.1">
    <property type="nucleotide sequence ID" value="NZ_FXBL01000004.1"/>
</dbReference>
<keyword evidence="4" id="KW-1003">Cell membrane</keyword>
<dbReference type="InterPro" id="IPR050980">
    <property type="entry name" value="2C_sensor_his_kinase"/>
</dbReference>
<keyword evidence="13" id="KW-1185">Reference proteome</keyword>
<keyword evidence="8 12" id="KW-0418">Kinase</keyword>
<comment type="subcellular location">
    <subcellularLocation>
        <location evidence="2">Cell membrane</location>
        <topology evidence="2">Multi-pass membrane protein</topology>
    </subcellularLocation>
</comment>
<dbReference type="AlphaFoldDB" id="A0A1X7N4S6"/>
<dbReference type="InterPro" id="IPR003661">
    <property type="entry name" value="HisK_dim/P_dom"/>
</dbReference>
<dbReference type="PRINTS" id="PR00344">
    <property type="entry name" value="BCTRLSENSOR"/>
</dbReference>
<feature type="transmembrane region" description="Helical" evidence="10">
    <location>
        <begin position="97"/>
        <end position="115"/>
    </location>
</feature>
<evidence type="ECO:0000256" key="4">
    <source>
        <dbReference type="ARBA" id="ARBA00022475"/>
    </source>
</evidence>
<organism evidence="12 13">
    <name type="scientific">Mesorhizobium australicum</name>
    <dbReference type="NCBI Taxonomy" id="536018"/>
    <lineage>
        <taxon>Bacteria</taxon>
        <taxon>Pseudomonadati</taxon>
        <taxon>Pseudomonadota</taxon>
        <taxon>Alphaproteobacteria</taxon>
        <taxon>Hyphomicrobiales</taxon>
        <taxon>Phyllobacteriaceae</taxon>
        <taxon>Mesorhizobium</taxon>
    </lineage>
</organism>
<dbReference type="PROSITE" id="PS50109">
    <property type="entry name" value="HIS_KIN"/>
    <property type="match status" value="1"/>
</dbReference>
<evidence type="ECO:0000256" key="10">
    <source>
        <dbReference type="SAM" id="Phobius"/>
    </source>
</evidence>
<evidence type="ECO:0000256" key="8">
    <source>
        <dbReference type="ARBA" id="ARBA00022777"/>
    </source>
</evidence>
<dbReference type="InterPro" id="IPR005467">
    <property type="entry name" value="His_kinase_dom"/>
</dbReference>
<accession>A0A1X7N4S6</accession>
<feature type="transmembrane region" description="Helical" evidence="10">
    <location>
        <begin position="12"/>
        <end position="33"/>
    </location>
</feature>
<dbReference type="PANTHER" id="PTHR44936:SF10">
    <property type="entry name" value="SENSOR PROTEIN RSTB"/>
    <property type="match status" value="1"/>
</dbReference>
<dbReference type="EC" id="2.7.13.3" evidence="3"/>
<keyword evidence="5" id="KW-0597">Phosphoprotein</keyword>
<evidence type="ECO:0000256" key="9">
    <source>
        <dbReference type="ARBA" id="ARBA00022840"/>
    </source>
</evidence>
<dbReference type="SUPFAM" id="SSF55874">
    <property type="entry name" value="ATPase domain of HSP90 chaperone/DNA topoisomerase II/histidine kinase"/>
    <property type="match status" value="1"/>
</dbReference>
<dbReference type="CDD" id="cd00082">
    <property type="entry name" value="HisKA"/>
    <property type="match status" value="1"/>
</dbReference>
<feature type="transmembrane region" description="Helical" evidence="10">
    <location>
        <begin position="39"/>
        <end position="58"/>
    </location>
</feature>
<dbReference type="InterPro" id="IPR003594">
    <property type="entry name" value="HATPase_dom"/>
</dbReference>
<keyword evidence="9" id="KW-0067">ATP-binding</keyword>
<dbReference type="GO" id="GO:0000155">
    <property type="term" value="F:phosphorelay sensor kinase activity"/>
    <property type="evidence" value="ECO:0007669"/>
    <property type="project" value="InterPro"/>
</dbReference>
<name>A0A1X7N4S6_9HYPH</name>
<evidence type="ECO:0000313" key="12">
    <source>
        <dbReference type="EMBL" id="SMH31533.1"/>
    </source>
</evidence>
<evidence type="ECO:0000313" key="13">
    <source>
        <dbReference type="Proteomes" id="UP000193083"/>
    </source>
</evidence>
<keyword evidence="6" id="KW-0808">Transferase</keyword>